<dbReference type="GO" id="GO:0016281">
    <property type="term" value="C:eukaryotic translation initiation factor 4F complex"/>
    <property type="evidence" value="ECO:0007669"/>
    <property type="project" value="TreeGrafter"/>
</dbReference>
<feature type="coiled-coil region" evidence="4">
    <location>
        <begin position="456"/>
        <end position="546"/>
    </location>
</feature>
<feature type="domain" description="MIF4G" evidence="6">
    <location>
        <begin position="22"/>
        <end position="241"/>
    </location>
</feature>
<comment type="caution">
    <text evidence="7">The sequence shown here is derived from an EMBL/GenBank/DDBJ whole genome shotgun (WGS) entry which is preliminary data.</text>
</comment>
<dbReference type="Pfam" id="PF02854">
    <property type="entry name" value="MIF4G"/>
    <property type="match status" value="1"/>
</dbReference>
<evidence type="ECO:0000313" key="7">
    <source>
        <dbReference type="EMBL" id="KAJ7354343.1"/>
    </source>
</evidence>
<dbReference type="SUPFAM" id="SSF48371">
    <property type="entry name" value="ARM repeat"/>
    <property type="match status" value="1"/>
</dbReference>
<evidence type="ECO:0000259" key="6">
    <source>
        <dbReference type="SMART" id="SM00543"/>
    </source>
</evidence>
<keyword evidence="4" id="KW-0175">Coiled coil</keyword>
<protein>
    <recommendedName>
        <fullName evidence="6">MIF4G domain-containing protein</fullName>
    </recommendedName>
</protein>
<proteinExistence type="inferred from homology"/>
<keyword evidence="2" id="KW-0396">Initiation factor</keyword>
<dbReference type="GO" id="GO:0003743">
    <property type="term" value="F:translation initiation factor activity"/>
    <property type="evidence" value="ECO:0007669"/>
    <property type="project" value="UniProtKB-KW"/>
</dbReference>
<keyword evidence="3" id="KW-0648">Protein biosynthesis</keyword>
<dbReference type="EMBL" id="JARIHO010000010">
    <property type="protein sequence ID" value="KAJ7354343.1"/>
    <property type="molecule type" value="Genomic_DNA"/>
</dbReference>
<dbReference type="InterPro" id="IPR016024">
    <property type="entry name" value="ARM-type_fold"/>
</dbReference>
<dbReference type="GO" id="GO:0003729">
    <property type="term" value="F:mRNA binding"/>
    <property type="evidence" value="ECO:0007669"/>
    <property type="project" value="TreeGrafter"/>
</dbReference>
<sequence length="768" mass="87332">MNSPFSDSTMPPTANDSPSLARRRTKSLLNKLAESNFDSISSQLITLIREAVDEDNSGHLTVVVPLVISAAEVQPERAALYARLCRILMDNINRSMRNAEGKPVVGARLFRKILCDGLQGEFEKGRNNMQETKMLAHNVEKCRFLGLVRFMAELFRVPMLTERIMCESINVLLSNVEYALVNSIEAACVLLDTAGSLLDNPRTHAHMEAYFSRMQEFESDVHIPNRIRFLIQDLCNRRTRNWAPQHSRYFEYTLPPDADLEGEKYINDATLSERIDHIFGPGKATNAERVLAHLHPECVPTLVKLLVDHAISAETEHVACIASRFLGSASSKDLFLTSAVHLGFIMALKDRRLQLNAIPYLRSLLDAAGLQGERGDAIVTQALALSSRPFPRAQVGLEQPCEDSDYVHVNPRTTGIFSAITRALSLSDVIIESQGRFHRSLFDDWLSKIMERDTELSLQRREIRDLKSEVEHMSSELAKSVDHISKAERDRDVMEQARNSEQMRRAEIAEQLKARQTEVLILRTDLRQMQAHCRELDTEVQRARANEQAGRDTEIISKNAAREEGRDVMLTEIIQLLNSKRENERRAREAEMERVEKENADKIRREAEAERKAEREQGAQRERSRCIQRDQKYTSARWTAALAFERFETILIAEEFSKFKFSDSTPLTFEALPWPVLSKPWTYTAQHITGDHVRAFFKAPTATAARSEAYPAPGTYRKYLLKQALLAFHGDKMVTRISTVDDEALRQQILTAANTVTQILNELLQHPG</sequence>
<organism evidence="7 8">
    <name type="scientific">Mycena albidolilacea</name>
    <dbReference type="NCBI Taxonomy" id="1033008"/>
    <lineage>
        <taxon>Eukaryota</taxon>
        <taxon>Fungi</taxon>
        <taxon>Dikarya</taxon>
        <taxon>Basidiomycota</taxon>
        <taxon>Agaricomycotina</taxon>
        <taxon>Agaricomycetes</taxon>
        <taxon>Agaricomycetidae</taxon>
        <taxon>Agaricales</taxon>
        <taxon>Marasmiineae</taxon>
        <taxon>Mycenaceae</taxon>
        <taxon>Mycena</taxon>
    </lineage>
</organism>
<feature type="region of interest" description="Disordered" evidence="5">
    <location>
        <begin position="1"/>
        <end position="22"/>
    </location>
</feature>
<keyword evidence="8" id="KW-1185">Reference proteome</keyword>
<feature type="compositionally biased region" description="Polar residues" evidence="5">
    <location>
        <begin position="1"/>
        <end position="18"/>
    </location>
</feature>
<reference evidence="7" key="1">
    <citation type="submission" date="2023-03" db="EMBL/GenBank/DDBJ databases">
        <title>Massive genome expansion in bonnet fungi (Mycena s.s.) driven by repeated elements and novel gene families across ecological guilds.</title>
        <authorList>
            <consortium name="Lawrence Berkeley National Laboratory"/>
            <person name="Harder C.B."/>
            <person name="Miyauchi S."/>
            <person name="Viragh M."/>
            <person name="Kuo A."/>
            <person name="Thoen E."/>
            <person name="Andreopoulos B."/>
            <person name="Lu D."/>
            <person name="Skrede I."/>
            <person name="Drula E."/>
            <person name="Henrissat B."/>
            <person name="Morin E."/>
            <person name="Kohler A."/>
            <person name="Barry K."/>
            <person name="LaButti K."/>
            <person name="Morin E."/>
            <person name="Salamov A."/>
            <person name="Lipzen A."/>
            <person name="Mereny Z."/>
            <person name="Hegedus B."/>
            <person name="Baldrian P."/>
            <person name="Stursova M."/>
            <person name="Weitz H."/>
            <person name="Taylor A."/>
            <person name="Grigoriev I.V."/>
            <person name="Nagy L.G."/>
            <person name="Martin F."/>
            <person name="Kauserud H."/>
        </authorList>
    </citation>
    <scope>NUCLEOTIDE SEQUENCE</scope>
    <source>
        <strain evidence="7">CBHHK002</strain>
    </source>
</reference>
<evidence type="ECO:0000256" key="1">
    <source>
        <dbReference type="ARBA" id="ARBA00005775"/>
    </source>
</evidence>
<name>A0AAD7EWV3_9AGAR</name>
<comment type="similarity">
    <text evidence="1">Belongs to the eukaryotic initiation factor 4G family.</text>
</comment>
<dbReference type="PANTHER" id="PTHR23253">
    <property type="entry name" value="EUKARYOTIC TRANSLATION INITIATION FACTOR 4 GAMMA"/>
    <property type="match status" value="1"/>
</dbReference>
<feature type="region of interest" description="Disordered" evidence="5">
    <location>
        <begin position="581"/>
        <end position="623"/>
    </location>
</feature>
<dbReference type="PANTHER" id="PTHR23253:SF9">
    <property type="entry name" value="EUKARYOTIC TRANSLATION INITIATION FACTOR 4 GAMMA 2"/>
    <property type="match status" value="1"/>
</dbReference>
<accession>A0AAD7EWV3</accession>
<dbReference type="SMART" id="SM00543">
    <property type="entry name" value="MIF4G"/>
    <property type="match status" value="1"/>
</dbReference>
<gene>
    <name evidence="7" type="ORF">DFH08DRAFT_933870</name>
</gene>
<evidence type="ECO:0000256" key="2">
    <source>
        <dbReference type="ARBA" id="ARBA00022540"/>
    </source>
</evidence>
<evidence type="ECO:0000256" key="4">
    <source>
        <dbReference type="SAM" id="Coils"/>
    </source>
</evidence>
<evidence type="ECO:0000313" key="8">
    <source>
        <dbReference type="Proteomes" id="UP001218218"/>
    </source>
</evidence>
<dbReference type="InterPro" id="IPR003890">
    <property type="entry name" value="MIF4G-like_typ-3"/>
</dbReference>
<dbReference type="Proteomes" id="UP001218218">
    <property type="component" value="Unassembled WGS sequence"/>
</dbReference>
<dbReference type="AlphaFoldDB" id="A0AAD7EWV3"/>
<dbReference type="Gene3D" id="1.25.40.180">
    <property type="match status" value="1"/>
</dbReference>
<evidence type="ECO:0000256" key="5">
    <source>
        <dbReference type="SAM" id="MobiDB-lite"/>
    </source>
</evidence>
<evidence type="ECO:0000256" key="3">
    <source>
        <dbReference type="ARBA" id="ARBA00022917"/>
    </source>
</evidence>